<evidence type="ECO:0000313" key="2">
    <source>
        <dbReference type="EMBL" id="TNV75808.1"/>
    </source>
</evidence>
<dbReference type="PANTHER" id="PTHR11071">
    <property type="entry name" value="PEPTIDYL-PROLYL CIS-TRANS ISOMERASE"/>
    <property type="match status" value="1"/>
</dbReference>
<reference evidence="2" key="1">
    <citation type="submission" date="2019-06" db="EMBL/GenBank/DDBJ databases">
        <authorList>
            <person name="Zheng W."/>
        </authorList>
    </citation>
    <scope>NUCLEOTIDE SEQUENCE</scope>
    <source>
        <strain evidence="2">QDHG01</strain>
    </source>
</reference>
<dbReference type="OrthoDB" id="193499at2759"/>
<dbReference type="PANTHER" id="PTHR11071:SF561">
    <property type="entry name" value="PEPTIDYL-PROLYL CIS-TRANS ISOMERASE D-RELATED"/>
    <property type="match status" value="1"/>
</dbReference>
<protein>
    <recommendedName>
        <fullName evidence="1">PPIase cyclophilin-type domain-containing protein</fullName>
    </recommendedName>
</protein>
<dbReference type="Pfam" id="PF00160">
    <property type="entry name" value="Pro_isomerase"/>
    <property type="match status" value="1"/>
</dbReference>
<dbReference type="Proteomes" id="UP000785679">
    <property type="component" value="Unassembled WGS sequence"/>
</dbReference>
<evidence type="ECO:0000259" key="1">
    <source>
        <dbReference type="PROSITE" id="PS50072"/>
    </source>
</evidence>
<dbReference type="GO" id="GO:0003755">
    <property type="term" value="F:peptidyl-prolyl cis-trans isomerase activity"/>
    <property type="evidence" value="ECO:0007669"/>
    <property type="project" value="InterPro"/>
</dbReference>
<dbReference type="InterPro" id="IPR029000">
    <property type="entry name" value="Cyclophilin-like_dom_sf"/>
</dbReference>
<accession>A0A8J8NJE5</accession>
<dbReference type="Gene3D" id="2.40.100.10">
    <property type="entry name" value="Cyclophilin-like"/>
    <property type="match status" value="1"/>
</dbReference>
<dbReference type="InterPro" id="IPR002130">
    <property type="entry name" value="Cyclophilin-type_PPIase_dom"/>
</dbReference>
<keyword evidence="3" id="KW-1185">Reference proteome</keyword>
<name>A0A8J8NJE5_HALGN</name>
<dbReference type="EMBL" id="RRYP01014778">
    <property type="protein sequence ID" value="TNV75808.1"/>
    <property type="molecule type" value="Genomic_DNA"/>
</dbReference>
<comment type="caution">
    <text evidence="2">The sequence shown here is derived from an EMBL/GenBank/DDBJ whole genome shotgun (WGS) entry which is preliminary data.</text>
</comment>
<proteinExistence type="predicted"/>
<gene>
    <name evidence="2" type="ORF">FGO68_gene17652</name>
</gene>
<dbReference type="SUPFAM" id="SSF50891">
    <property type="entry name" value="Cyclophilin-like"/>
    <property type="match status" value="1"/>
</dbReference>
<feature type="domain" description="PPIase cyclophilin-type" evidence="1">
    <location>
        <begin position="19"/>
        <end position="180"/>
    </location>
</feature>
<dbReference type="AlphaFoldDB" id="A0A8J8NJE5"/>
<sequence length="184" mass="20935">MEIEFVGAQIPPDPTTKYLIVDLFGNNLLITVNNFLKICDPTYIQTSVTDTSLKLDYKGSKLFRVVKNLGIFGGDIIKNDGTSGESIYGMVFRDENFAIMHDSRYLISATKPLNTPHTTNSQFMITLGALPWLDFRYQVFGRIRSTSRSLVDYIEFFAGTTDWDKKELPFYDVRIKNCYLTAPA</sequence>
<evidence type="ECO:0000313" key="3">
    <source>
        <dbReference type="Proteomes" id="UP000785679"/>
    </source>
</evidence>
<organism evidence="2 3">
    <name type="scientific">Halteria grandinella</name>
    <dbReference type="NCBI Taxonomy" id="5974"/>
    <lineage>
        <taxon>Eukaryota</taxon>
        <taxon>Sar</taxon>
        <taxon>Alveolata</taxon>
        <taxon>Ciliophora</taxon>
        <taxon>Intramacronucleata</taxon>
        <taxon>Spirotrichea</taxon>
        <taxon>Stichotrichia</taxon>
        <taxon>Sporadotrichida</taxon>
        <taxon>Halteriidae</taxon>
        <taxon>Halteria</taxon>
    </lineage>
</organism>
<dbReference type="PROSITE" id="PS50072">
    <property type="entry name" value="CSA_PPIASE_2"/>
    <property type="match status" value="1"/>
</dbReference>
<dbReference type="GO" id="GO:0005737">
    <property type="term" value="C:cytoplasm"/>
    <property type="evidence" value="ECO:0007669"/>
    <property type="project" value="TreeGrafter"/>
</dbReference>